<sequence length="167" mass="18470">MPRLSPRASSRADEAAGPSGSQPSAENLSRPRRRRGRPSGRAPSIASQPPPADPIPVEALQVGYADPIWEILHVHVPDDHRPRTQQALSRAVSAVVRQRFPHSTRFHVRSVQPDRMGWYYGGHVSGIVSGQTIAGTPYAQEVWLNIPDLSHMPSWPFIDRSLRRAAP</sequence>
<organism evidence="2 3">
    <name type="scientific">Ceraceosorus bombacis</name>
    <dbReference type="NCBI Taxonomy" id="401625"/>
    <lineage>
        <taxon>Eukaryota</taxon>
        <taxon>Fungi</taxon>
        <taxon>Dikarya</taxon>
        <taxon>Basidiomycota</taxon>
        <taxon>Ustilaginomycotina</taxon>
        <taxon>Exobasidiomycetes</taxon>
        <taxon>Ceraceosorales</taxon>
        <taxon>Ceraceosoraceae</taxon>
        <taxon>Ceraceosorus</taxon>
    </lineage>
</organism>
<dbReference type="Proteomes" id="UP000054845">
    <property type="component" value="Unassembled WGS sequence"/>
</dbReference>
<dbReference type="EMBL" id="CCYA01000181">
    <property type="protein sequence ID" value="CEH12651.1"/>
    <property type="molecule type" value="Genomic_DNA"/>
</dbReference>
<proteinExistence type="predicted"/>
<accession>A0A0P1BBT8</accession>
<evidence type="ECO:0000313" key="3">
    <source>
        <dbReference type="Proteomes" id="UP000054845"/>
    </source>
</evidence>
<evidence type="ECO:0000256" key="1">
    <source>
        <dbReference type="SAM" id="MobiDB-lite"/>
    </source>
</evidence>
<dbReference type="AlphaFoldDB" id="A0A0P1BBT8"/>
<reference evidence="2 3" key="1">
    <citation type="submission" date="2014-09" db="EMBL/GenBank/DDBJ databases">
        <authorList>
            <person name="Magalhaes I.L.F."/>
            <person name="Oliveira U."/>
            <person name="Santos F.R."/>
            <person name="Vidigal T.H.D.A."/>
            <person name="Brescovit A.D."/>
            <person name="Santos A.J."/>
        </authorList>
    </citation>
    <scope>NUCLEOTIDE SEQUENCE [LARGE SCALE GENOMIC DNA]</scope>
</reference>
<keyword evidence="3" id="KW-1185">Reference proteome</keyword>
<feature type="region of interest" description="Disordered" evidence="1">
    <location>
        <begin position="1"/>
        <end position="55"/>
    </location>
</feature>
<evidence type="ECO:0000313" key="2">
    <source>
        <dbReference type="EMBL" id="CEH12651.1"/>
    </source>
</evidence>
<protein>
    <submittedName>
        <fullName evidence="2">Uncharacterized protein</fullName>
    </submittedName>
</protein>
<name>A0A0P1BBT8_9BASI</name>